<accession>A0A8S3ZEC7</accession>
<evidence type="ECO:0000256" key="1">
    <source>
        <dbReference type="ARBA" id="ARBA00022737"/>
    </source>
</evidence>
<dbReference type="PROSITE" id="PS50092">
    <property type="entry name" value="TSP1"/>
    <property type="match status" value="5"/>
</dbReference>
<dbReference type="EMBL" id="CAJHNH020002057">
    <property type="protein sequence ID" value="CAG5125446.1"/>
    <property type="molecule type" value="Genomic_DNA"/>
</dbReference>
<name>A0A8S3ZEC7_9EUPU</name>
<comment type="caution">
    <text evidence="4">The sequence shown here is derived from an EMBL/GenBank/DDBJ whole genome shotgun (WGS) entry which is preliminary data.</text>
</comment>
<dbReference type="Gene3D" id="2.20.100.10">
    <property type="entry name" value="Thrombospondin type-1 (TSP1) repeat"/>
    <property type="match status" value="5"/>
</dbReference>
<reference evidence="4" key="1">
    <citation type="submission" date="2021-04" db="EMBL/GenBank/DDBJ databases">
        <authorList>
            <consortium name="Molecular Ecology Group"/>
        </authorList>
    </citation>
    <scope>NUCLEOTIDE SEQUENCE</scope>
</reference>
<keyword evidence="2" id="KW-1015">Disulfide bond</keyword>
<keyword evidence="1" id="KW-0677">Repeat</keyword>
<dbReference type="OrthoDB" id="6258760at2759"/>
<gene>
    <name evidence="4" type="ORF">CUNI_LOCUS11004</name>
</gene>
<organism evidence="4 5">
    <name type="scientific">Candidula unifasciata</name>
    <dbReference type="NCBI Taxonomy" id="100452"/>
    <lineage>
        <taxon>Eukaryota</taxon>
        <taxon>Metazoa</taxon>
        <taxon>Spiralia</taxon>
        <taxon>Lophotrochozoa</taxon>
        <taxon>Mollusca</taxon>
        <taxon>Gastropoda</taxon>
        <taxon>Heterobranchia</taxon>
        <taxon>Euthyneura</taxon>
        <taxon>Panpulmonata</taxon>
        <taxon>Eupulmonata</taxon>
        <taxon>Stylommatophora</taxon>
        <taxon>Helicina</taxon>
        <taxon>Helicoidea</taxon>
        <taxon>Geomitridae</taxon>
        <taxon>Candidula</taxon>
    </lineage>
</organism>
<dbReference type="PRINTS" id="PR01705">
    <property type="entry name" value="TSP1REPEAT"/>
</dbReference>
<proteinExistence type="predicted"/>
<dbReference type="FunFam" id="2.20.100.10:FF:000007">
    <property type="entry name" value="Thrombospondin 1"/>
    <property type="match status" value="2"/>
</dbReference>
<dbReference type="Proteomes" id="UP000678393">
    <property type="component" value="Unassembled WGS sequence"/>
</dbReference>
<dbReference type="FunFam" id="2.20.100.10:FF:000001">
    <property type="entry name" value="semaphorin-5A isoform X1"/>
    <property type="match status" value="1"/>
</dbReference>
<dbReference type="AlphaFoldDB" id="A0A8S3ZEC7"/>
<dbReference type="Pfam" id="PF00090">
    <property type="entry name" value="TSP_1"/>
    <property type="match status" value="5"/>
</dbReference>
<protein>
    <submittedName>
        <fullName evidence="4">Uncharacterized protein</fullName>
    </submittedName>
</protein>
<evidence type="ECO:0000313" key="5">
    <source>
        <dbReference type="Proteomes" id="UP000678393"/>
    </source>
</evidence>
<dbReference type="InterPro" id="IPR036383">
    <property type="entry name" value="TSP1_rpt_sf"/>
</dbReference>
<dbReference type="PANTHER" id="PTHR22906:SF21">
    <property type="entry name" value="SEMA DOMAIN-CONTAINING PROTEIN"/>
    <property type="match status" value="1"/>
</dbReference>
<sequence>MFYHLYRCIPSCWRSPPGSNHTEFPHHVQKDDSRQLVVWEEWSPCSVSCGAGWRSRAKVCDNCDRNDYENVQSQPCMVNFYCPVDGQWSEWSDFSECSSSCGPGISKKTRRCDSPLPQFGGKNCPGSEMFTKKCEVVKCPVDGAWSLWGTWTLCTATCGKGIRERTRACDSPRPQFGGSECEGSATQQEECYGGQHCPVDGSWSPWTSNGVCRAPRCSRGLQLRSRTCSNPAAAHGGKPCIGQQMERITCYNDHDCPKNGTWCEWSVWSACSSTCAGENSIQGRQRACSCPAPSNGGFDCQGESFQVQDCKNLASCNIPKESTLSEDATSMHKESQPDATISTDRSTTYENSNSSSSLPAADRISA</sequence>
<dbReference type="PANTHER" id="PTHR22906">
    <property type="entry name" value="PROPERDIN"/>
    <property type="match status" value="1"/>
</dbReference>
<keyword evidence="5" id="KW-1185">Reference proteome</keyword>
<evidence type="ECO:0000313" key="4">
    <source>
        <dbReference type="EMBL" id="CAG5125446.1"/>
    </source>
</evidence>
<feature type="compositionally biased region" description="Polar residues" evidence="3">
    <location>
        <begin position="337"/>
        <end position="350"/>
    </location>
</feature>
<evidence type="ECO:0000256" key="3">
    <source>
        <dbReference type="SAM" id="MobiDB-lite"/>
    </source>
</evidence>
<feature type="region of interest" description="Disordered" evidence="3">
    <location>
        <begin position="324"/>
        <end position="366"/>
    </location>
</feature>
<dbReference type="InterPro" id="IPR052065">
    <property type="entry name" value="Compl_asym_regulator"/>
</dbReference>
<dbReference type="SUPFAM" id="SSF82895">
    <property type="entry name" value="TSP-1 type 1 repeat"/>
    <property type="match status" value="5"/>
</dbReference>
<dbReference type="SMART" id="SM00209">
    <property type="entry name" value="TSP1"/>
    <property type="match status" value="5"/>
</dbReference>
<evidence type="ECO:0000256" key="2">
    <source>
        <dbReference type="ARBA" id="ARBA00023157"/>
    </source>
</evidence>
<dbReference type="InterPro" id="IPR000884">
    <property type="entry name" value="TSP1_rpt"/>
</dbReference>